<dbReference type="RefSeq" id="WP_015152103.1">
    <property type="nucleotide sequence ID" value="NC_019694.1"/>
</dbReference>
<keyword evidence="3" id="KW-1185">Reference proteome</keyword>
<dbReference type="HOGENOM" id="CLU_920826_0_0_3"/>
<keyword evidence="2" id="KW-0614">Plasmid</keyword>
<evidence type="ECO:0008006" key="4">
    <source>
        <dbReference type="Google" id="ProtNLM"/>
    </source>
</evidence>
<evidence type="ECO:0000313" key="2">
    <source>
        <dbReference type="EMBL" id="AFY85551.1"/>
    </source>
</evidence>
<sequence length="302" mass="32075">MSRLSKKAQAKSSKSGRAQVNVRTTPELLTRIDEARIDTSRSEFIVQAIEAYLGIEPASPQTTATVQSLVDAAVAQAIQGVTRTLEERLKVLESRLSALDVDFAVDAAIDEVSLGVVDERVDSGDAPVEEVGSVSVDQPVDALVDSGDAPVDSVDDAPDDAVEGEELATSGEPGLEEATGGDRNVSQESKRSVDQSVDSVDDAVEGEELATSGDLGLEEATGGDRNRSQESEPGVDQAFDYRTHGLSGKELASRLSVSPSSITSNRQKKGTNAFAKWTSQQDPDGLAWNHKKGRYYPDEPKG</sequence>
<protein>
    <recommendedName>
        <fullName evidence="4">Ribbon-helix-helix protein, copG family</fullName>
    </recommendedName>
</protein>
<dbReference type="EMBL" id="CP003609">
    <property type="protein sequence ID" value="AFY85551.1"/>
    <property type="molecule type" value="Genomic_DNA"/>
</dbReference>
<feature type="region of interest" description="Disordered" evidence="1">
    <location>
        <begin position="1"/>
        <end position="22"/>
    </location>
</feature>
<evidence type="ECO:0000313" key="3">
    <source>
        <dbReference type="Proteomes" id="UP000010367"/>
    </source>
</evidence>
<feature type="compositionally biased region" description="Acidic residues" evidence="1">
    <location>
        <begin position="199"/>
        <end position="208"/>
    </location>
</feature>
<gene>
    <name evidence="2" type="ORF">Oscil6304_6097</name>
</gene>
<feature type="region of interest" description="Disordered" evidence="1">
    <location>
        <begin position="125"/>
        <end position="302"/>
    </location>
</feature>
<dbReference type="InParanoid" id="K9TTP5"/>
<dbReference type="AlphaFoldDB" id="K9TTP5"/>
<organism evidence="2 3">
    <name type="scientific">Oscillatoria acuminata PCC 6304</name>
    <dbReference type="NCBI Taxonomy" id="56110"/>
    <lineage>
        <taxon>Bacteria</taxon>
        <taxon>Bacillati</taxon>
        <taxon>Cyanobacteriota</taxon>
        <taxon>Cyanophyceae</taxon>
        <taxon>Oscillatoriophycideae</taxon>
        <taxon>Oscillatoriales</taxon>
        <taxon>Oscillatoriaceae</taxon>
        <taxon>Oscillatoria</taxon>
    </lineage>
</organism>
<feature type="compositionally biased region" description="Acidic residues" evidence="1">
    <location>
        <begin position="153"/>
        <end position="166"/>
    </location>
</feature>
<accession>K9TTP5</accession>
<proteinExistence type="predicted"/>
<feature type="compositionally biased region" description="Polar residues" evidence="1">
    <location>
        <begin position="255"/>
        <end position="265"/>
    </location>
</feature>
<name>K9TTP5_9CYAN</name>
<dbReference type="OrthoDB" id="490216at2"/>
<evidence type="ECO:0000256" key="1">
    <source>
        <dbReference type="SAM" id="MobiDB-lite"/>
    </source>
</evidence>
<reference evidence="2 3" key="1">
    <citation type="submission" date="2012-06" db="EMBL/GenBank/DDBJ databases">
        <title>Finished plasmid 2 of genome of Oscillatoria acuminata PCC 6304.</title>
        <authorList>
            <consortium name="US DOE Joint Genome Institute"/>
            <person name="Gugger M."/>
            <person name="Coursin T."/>
            <person name="Rippka R."/>
            <person name="Tandeau De Marsac N."/>
            <person name="Huntemann M."/>
            <person name="Wei C.-L."/>
            <person name="Han J."/>
            <person name="Detter J.C."/>
            <person name="Han C."/>
            <person name="Tapia R."/>
            <person name="Davenport K."/>
            <person name="Daligault H."/>
            <person name="Erkkila T."/>
            <person name="Gu W."/>
            <person name="Munk A.C.C."/>
            <person name="Teshima H."/>
            <person name="Xu Y."/>
            <person name="Chain P."/>
            <person name="Chen A."/>
            <person name="Krypides N."/>
            <person name="Mavromatis K."/>
            <person name="Markowitz V."/>
            <person name="Szeto E."/>
            <person name="Ivanova N."/>
            <person name="Mikhailova N."/>
            <person name="Ovchinnikova G."/>
            <person name="Pagani I."/>
            <person name="Pati A."/>
            <person name="Goodwin L."/>
            <person name="Peters L."/>
            <person name="Pitluck S."/>
            <person name="Woyke T."/>
            <person name="Kerfeld C."/>
        </authorList>
    </citation>
    <scope>NUCLEOTIDE SEQUENCE [LARGE SCALE GENOMIC DNA]</scope>
    <source>
        <strain evidence="2 3">PCC 6304</strain>
        <plasmid evidence="3">Plasmid pOSCIL6304.02</plasmid>
    </source>
</reference>
<geneLocation type="plasmid" evidence="2 3">
    <name>pOSCIL6304.02</name>
</geneLocation>
<dbReference type="Proteomes" id="UP000010367">
    <property type="component" value="Plasmid pOSCIL6304.02"/>
</dbReference>
<dbReference type="KEGG" id="oac:Oscil6304_6097"/>